<accession>A0ABS5DQN7</accession>
<gene>
    <name evidence="3" type="ORF">KBO27_32240</name>
</gene>
<name>A0ABS5DQN7_9PSEU</name>
<dbReference type="Proteomes" id="UP000674084">
    <property type="component" value="Unassembled WGS sequence"/>
</dbReference>
<evidence type="ECO:0000313" key="3">
    <source>
        <dbReference type="EMBL" id="MBQ0928639.1"/>
    </source>
</evidence>
<feature type="region of interest" description="Disordered" evidence="1">
    <location>
        <begin position="222"/>
        <end position="242"/>
    </location>
</feature>
<organism evidence="3 4">
    <name type="scientific">Saccharopolyspora endophytica</name>
    <dbReference type="NCBI Taxonomy" id="543886"/>
    <lineage>
        <taxon>Bacteria</taxon>
        <taxon>Bacillati</taxon>
        <taxon>Actinomycetota</taxon>
        <taxon>Actinomycetes</taxon>
        <taxon>Pseudonocardiales</taxon>
        <taxon>Pseudonocardiaceae</taxon>
        <taxon>Saccharopolyspora</taxon>
    </lineage>
</organism>
<keyword evidence="3" id="KW-0378">Hydrolase</keyword>
<sequence length="264" mass="28637">MTVNRVELVAADGVSLDAVEHPAVGTPVGAVVLAHGITVDMDEGGMFVRLAERLAGLGMRVLQFSFRGHGRSGGTSRGVTIAGECLDFQAAATYVRESYPDSPMSVVGASFGAVSAVLSLRHWQSSLRGLALWNPVLDLRHTFVAPELPWGLENFGPEQQNAMSERGFLSVDGEFALDHVLFDEFILYDPLSAFIRSRIPSLVVHGDSDTYVSYDIARSAAESRPETHMHTVRDSDHGFDSREREDEAIGATVDWLARLHGVSA</sequence>
<dbReference type="PANTHER" id="PTHR12277">
    <property type="entry name" value="ALPHA/BETA HYDROLASE DOMAIN-CONTAINING PROTEIN"/>
    <property type="match status" value="1"/>
</dbReference>
<dbReference type="SUPFAM" id="SSF53474">
    <property type="entry name" value="alpha/beta-Hydrolases"/>
    <property type="match status" value="1"/>
</dbReference>
<dbReference type="InterPro" id="IPR029058">
    <property type="entry name" value="AB_hydrolase_fold"/>
</dbReference>
<proteinExistence type="predicted"/>
<dbReference type="InterPro" id="IPR022742">
    <property type="entry name" value="Hydrolase_4"/>
</dbReference>
<dbReference type="Pfam" id="PF12146">
    <property type="entry name" value="Hydrolase_4"/>
    <property type="match status" value="1"/>
</dbReference>
<dbReference type="EMBL" id="JAGPXE010000022">
    <property type="protein sequence ID" value="MBQ0928639.1"/>
    <property type="molecule type" value="Genomic_DNA"/>
</dbReference>
<feature type="domain" description="Serine aminopeptidase S33" evidence="2">
    <location>
        <begin position="27"/>
        <end position="145"/>
    </location>
</feature>
<dbReference type="Gene3D" id="3.40.50.1820">
    <property type="entry name" value="alpha/beta hydrolase"/>
    <property type="match status" value="1"/>
</dbReference>
<reference evidence="3 4" key="1">
    <citation type="submission" date="2021-04" db="EMBL/GenBank/DDBJ databases">
        <title>Whole-genome sequencing of Saccharopolyspora endophytica KCTC 19397.</title>
        <authorList>
            <person name="Ay H."/>
            <person name="Saygin H."/>
            <person name="Sahin N."/>
        </authorList>
    </citation>
    <scope>NUCLEOTIDE SEQUENCE [LARGE SCALE GENOMIC DNA]</scope>
    <source>
        <strain evidence="3 4">KCTC 19397</strain>
    </source>
</reference>
<evidence type="ECO:0000259" key="2">
    <source>
        <dbReference type="Pfam" id="PF12146"/>
    </source>
</evidence>
<keyword evidence="4" id="KW-1185">Reference proteome</keyword>
<protein>
    <submittedName>
        <fullName evidence="3">Alpha/beta fold hydrolase</fullName>
    </submittedName>
</protein>
<comment type="caution">
    <text evidence="3">The sequence shown here is derived from an EMBL/GenBank/DDBJ whole genome shotgun (WGS) entry which is preliminary data.</text>
</comment>
<evidence type="ECO:0000256" key="1">
    <source>
        <dbReference type="SAM" id="MobiDB-lite"/>
    </source>
</evidence>
<dbReference type="GO" id="GO:0016787">
    <property type="term" value="F:hydrolase activity"/>
    <property type="evidence" value="ECO:0007669"/>
    <property type="project" value="UniProtKB-KW"/>
</dbReference>
<dbReference type="RefSeq" id="WP_210973646.1">
    <property type="nucleotide sequence ID" value="NZ_JAGPXE010000022.1"/>
</dbReference>
<evidence type="ECO:0000313" key="4">
    <source>
        <dbReference type="Proteomes" id="UP000674084"/>
    </source>
</evidence>
<dbReference type="PANTHER" id="PTHR12277:SF79">
    <property type="entry name" value="XAA-PRO DIPEPTIDYL-PEPTIDASE-RELATED"/>
    <property type="match status" value="1"/>
</dbReference>